<dbReference type="AlphaFoldDB" id="A0A1D3JQ15"/>
<protein>
    <submittedName>
        <fullName evidence="2">Hypothetical secreted protein</fullName>
    </submittedName>
</protein>
<reference evidence="3" key="1">
    <citation type="submission" date="2016-07" db="EMBL/GenBank/DDBJ databases">
        <authorList>
            <person name="Florea S."/>
            <person name="Webb J.S."/>
            <person name="Jaromczyk J."/>
            <person name="Schardl C.L."/>
        </authorList>
    </citation>
    <scope>NUCLEOTIDE SEQUENCE [LARGE SCALE GENOMIC DNA]</scope>
    <source>
        <strain evidence="3">1YdBTEX2</strain>
    </source>
</reference>
<sequence length="65" mass="6974">MSTVTTCARCATLVLALAAVTLGDAAAIPLHGQYSTTTVNDSFTFNKGGIFNWSNNVFTQKLQYK</sequence>
<gene>
    <name evidence="2" type="ORF">PVE_R1G0286</name>
</gene>
<dbReference type="RefSeq" id="WP_152480486.1">
    <property type="nucleotide sequence ID" value="NZ_AOUH01000031.1"/>
</dbReference>
<accession>A0A1D3JQ15</accession>
<keyword evidence="1" id="KW-0732">Signal</keyword>
<evidence type="ECO:0000256" key="1">
    <source>
        <dbReference type="SAM" id="SignalP"/>
    </source>
</evidence>
<evidence type="ECO:0000313" key="3">
    <source>
        <dbReference type="Proteomes" id="UP000245431"/>
    </source>
</evidence>
<name>A0A1D3JQ15_PSEVE</name>
<dbReference type="EMBL" id="LT599583">
    <property type="protein sequence ID" value="SBW78174.1"/>
    <property type="molecule type" value="Genomic_DNA"/>
</dbReference>
<feature type="chain" id="PRO_5008915935" evidence="1">
    <location>
        <begin position="27"/>
        <end position="65"/>
    </location>
</feature>
<organism evidence="2 3">
    <name type="scientific">Pseudomonas veronii 1YdBTEX2</name>
    <dbReference type="NCBI Taxonomy" id="1295141"/>
    <lineage>
        <taxon>Bacteria</taxon>
        <taxon>Pseudomonadati</taxon>
        <taxon>Pseudomonadota</taxon>
        <taxon>Gammaproteobacteria</taxon>
        <taxon>Pseudomonadales</taxon>
        <taxon>Pseudomonadaceae</taxon>
        <taxon>Pseudomonas</taxon>
    </lineage>
</organism>
<dbReference type="Proteomes" id="UP000245431">
    <property type="component" value="Chromosome PVE_r1"/>
</dbReference>
<evidence type="ECO:0000313" key="2">
    <source>
        <dbReference type="EMBL" id="SBW78174.1"/>
    </source>
</evidence>
<feature type="signal peptide" evidence="1">
    <location>
        <begin position="1"/>
        <end position="26"/>
    </location>
</feature>
<proteinExistence type="predicted"/>